<dbReference type="AlphaFoldDB" id="A0A4Z0YIR3"/>
<dbReference type="STRING" id="37992.A0A4Z0YIR3"/>
<feature type="transmembrane region" description="Helical" evidence="6">
    <location>
        <begin position="225"/>
        <end position="246"/>
    </location>
</feature>
<evidence type="ECO:0000256" key="5">
    <source>
        <dbReference type="ARBA" id="ARBA00038359"/>
    </source>
</evidence>
<evidence type="ECO:0000313" key="9">
    <source>
        <dbReference type="Proteomes" id="UP000297716"/>
    </source>
</evidence>
<evidence type="ECO:0000256" key="4">
    <source>
        <dbReference type="ARBA" id="ARBA00023136"/>
    </source>
</evidence>
<dbReference type="OrthoDB" id="444631at2759"/>
<feature type="transmembrane region" description="Helical" evidence="6">
    <location>
        <begin position="122"/>
        <end position="141"/>
    </location>
</feature>
<feature type="transmembrane region" description="Helical" evidence="6">
    <location>
        <begin position="190"/>
        <end position="213"/>
    </location>
</feature>
<keyword evidence="2 6" id="KW-0812">Transmembrane</keyword>
<accession>A0A4Z0YIR3</accession>
<dbReference type="PANTHER" id="PTHR33048">
    <property type="entry name" value="PTH11-LIKE INTEGRAL MEMBRANE PROTEIN (AFU_ORTHOLOGUE AFUA_5G11245)"/>
    <property type="match status" value="1"/>
</dbReference>
<feature type="transmembrane region" description="Helical" evidence="6">
    <location>
        <begin position="258"/>
        <end position="281"/>
    </location>
</feature>
<feature type="domain" description="Rhodopsin" evidence="7">
    <location>
        <begin position="60"/>
        <end position="285"/>
    </location>
</feature>
<proteinExistence type="inferred from homology"/>
<evidence type="ECO:0000256" key="6">
    <source>
        <dbReference type="SAM" id="Phobius"/>
    </source>
</evidence>
<evidence type="ECO:0000256" key="3">
    <source>
        <dbReference type="ARBA" id="ARBA00022989"/>
    </source>
</evidence>
<protein>
    <recommendedName>
        <fullName evidence="7">Rhodopsin domain-containing protein</fullName>
    </recommendedName>
</protein>
<sequence>MSLNSLMKGKQQVIPDGPGLPSPAGIVPNLDNPPNGNALCLGIITILLILATSAFILAVYVKFAYVETLYIEDFLGFSGFVLYIAQVYCSLSMIVHFGLFVHQWNFRFKNVAKIYHLVHLESGLYAASLTLLKTAILLKWVRIFVPRGTRGTFFWACYILLWTNILFYIILLAFVDFSGKPRTQNNKDKALLIASAWYNLASDVLIVLLPQRIIWRLHLETKKKFGIAAIFAIGISAITAAAYRLYASIEFSKRADETYGIANIVLGSQAEVLCAILVFYVPTFPKAFKDARKRFRSLVLILSRSKNTTGESSVRLSLNASGQVDAGIAHPRRTYIPQISVLHTTQVGIERAPDDVPMPWNFEESRHD</sequence>
<keyword evidence="4 6" id="KW-0472">Membrane</keyword>
<feature type="transmembrane region" description="Helical" evidence="6">
    <location>
        <begin position="153"/>
        <end position="178"/>
    </location>
</feature>
<reference evidence="8 9" key="1">
    <citation type="submission" date="2019-03" db="EMBL/GenBank/DDBJ databases">
        <title>Draft genome sequence of Xylaria hypoxylon DSM 108379, a ubiquitous saprotrophic-parasitic fungi on hardwood.</title>
        <authorList>
            <person name="Buettner E."/>
            <person name="Leonhardt S."/>
            <person name="Gebauer A.M."/>
            <person name="Liers C."/>
            <person name="Hofrichter M."/>
            <person name="Kellner H."/>
        </authorList>
    </citation>
    <scope>NUCLEOTIDE SEQUENCE [LARGE SCALE GENOMIC DNA]</scope>
    <source>
        <strain evidence="8 9">DSM 108379</strain>
    </source>
</reference>
<dbReference type="InterPro" id="IPR052337">
    <property type="entry name" value="SAT4-like"/>
</dbReference>
<name>A0A4Z0YIR3_9PEZI</name>
<feature type="transmembrane region" description="Helical" evidence="6">
    <location>
        <begin position="38"/>
        <end position="60"/>
    </location>
</feature>
<gene>
    <name evidence="8" type="ORF">E0Z10_g8836</name>
</gene>
<comment type="caution">
    <text evidence="8">The sequence shown here is derived from an EMBL/GenBank/DDBJ whole genome shotgun (WGS) entry which is preliminary data.</text>
</comment>
<keyword evidence="3 6" id="KW-1133">Transmembrane helix</keyword>
<evidence type="ECO:0000259" key="7">
    <source>
        <dbReference type="Pfam" id="PF20684"/>
    </source>
</evidence>
<dbReference type="EMBL" id="SKBN01000253">
    <property type="protein sequence ID" value="TGJ79928.1"/>
    <property type="molecule type" value="Genomic_DNA"/>
</dbReference>
<organism evidence="8 9">
    <name type="scientific">Xylaria hypoxylon</name>
    <dbReference type="NCBI Taxonomy" id="37992"/>
    <lineage>
        <taxon>Eukaryota</taxon>
        <taxon>Fungi</taxon>
        <taxon>Dikarya</taxon>
        <taxon>Ascomycota</taxon>
        <taxon>Pezizomycotina</taxon>
        <taxon>Sordariomycetes</taxon>
        <taxon>Xylariomycetidae</taxon>
        <taxon>Xylariales</taxon>
        <taxon>Xylariaceae</taxon>
        <taxon>Xylaria</taxon>
    </lineage>
</organism>
<dbReference type="Proteomes" id="UP000297716">
    <property type="component" value="Unassembled WGS sequence"/>
</dbReference>
<feature type="transmembrane region" description="Helical" evidence="6">
    <location>
        <begin position="80"/>
        <end position="101"/>
    </location>
</feature>
<comment type="similarity">
    <text evidence="5">Belongs to the SAT4 family.</text>
</comment>
<evidence type="ECO:0000256" key="1">
    <source>
        <dbReference type="ARBA" id="ARBA00004141"/>
    </source>
</evidence>
<dbReference type="PANTHER" id="PTHR33048:SF158">
    <property type="entry name" value="MEMBRANE PROTEIN PTH11-LIKE, PUTATIVE-RELATED"/>
    <property type="match status" value="1"/>
</dbReference>
<dbReference type="Pfam" id="PF20684">
    <property type="entry name" value="Fung_rhodopsin"/>
    <property type="match status" value="1"/>
</dbReference>
<evidence type="ECO:0000313" key="8">
    <source>
        <dbReference type="EMBL" id="TGJ79928.1"/>
    </source>
</evidence>
<dbReference type="GO" id="GO:0016020">
    <property type="term" value="C:membrane"/>
    <property type="evidence" value="ECO:0007669"/>
    <property type="project" value="UniProtKB-SubCell"/>
</dbReference>
<keyword evidence="9" id="KW-1185">Reference proteome</keyword>
<evidence type="ECO:0000256" key="2">
    <source>
        <dbReference type="ARBA" id="ARBA00022692"/>
    </source>
</evidence>
<comment type="subcellular location">
    <subcellularLocation>
        <location evidence="1">Membrane</location>
        <topology evidence="1">Multi-pass membrane protein</topology>
    </subcellularLocation>
</comment>
<dbReference type="InterPro" id="IPR049326">
    <property type="entry name" value="Rhodopsin_dom_fungi"/>
</dbReference>